<dbReference type="InterPro" id="IPR021852">
    <property type="entry name" value="DUF3456"/>
</dbReference>
<dbReference type="PANTHER" id="PTHR13341">
    <property type="entry name" value="MIR-INTERACTING SAPOSIN-LIKE PROTEIN"/>
    <property type="match status" value="1"/>
</dbReference>
<evidence type="ECO:0000256" key="1">
    <source>
        <dbReference type="ARBA" id="ARBA00007285"/>
    </source>
</evidence>
<gene>
    <name evidence="5" type="ORF">CALMAC_LOCUS3423</name>
</gene>
<dbReference type="AlphaFoldDB" id="A0A653BSN3"/>
<dbReference type="GO" id="GO:0005783">
    <property type="term" value="C:endoplasmic reticulum"/>
    <property type="evidence" value="ECO:0007669"/>
    <property type="project" value="TreeGrafter"/>
</dbReference>
<keyword evidence="2" id="KW-1015">Disulfide bond</keyword>
<proteinExistence type="inferred from homology"/>
<reference evidence="5 6" key="1">
    <citation type="submission" date="2019-01" db="EMBL/GenBank/DDBJ databases">
        <authorList>
            <person name="Sayadi A."/>
        </authorList>
    </citation>
    <scope>NUCLEOTIDE SEQUENCE [LARGE SCALE GENOMIC DNA]</scope>
</reference>
<evidence type="ECO:0000256" key="2">
    <source>
        <dbReference type="ARBA" id="ARBA00023157"/>
    </source>
</evidence>
<protein>
    <recommendedName>
        <fullName evidence="4">Saposin B-type domain-containing protein</fullName>
    </recommendedName>
</protein>
<name>A0A653BSN3_CALMS</name>
<dbReference type="InterPro" id="IPR008139">
    <property type="entry name" value="SaposinB_dom"/>
</dbReference>
<dbReference type="PANTHER" id="PTHR13341:SF2">
    <property type="entry name" value="PROTEIN SEELE"/>
    <property type="match status" value="1"/>
</dbReference>
<evidence type="ECO:0000259" key="4">
    <source>
        <dbReference type="PROSITE" id="PS50015"/>
    </source>
</evidence>
<feature type="signal peptide" evidence="3">
    <location>
        <begin position="1"/>
        <end position="18"/>
    </location>
</feature>
<keyword evidence="6" id="KW-1185">Reference proteome</keyword>
<organism evidence="5 6">
    <name type="scientific">Callosobruchus maculatus</name>
    <name type="common">Southern cowpea weevil</name>
    <name type="synonym">Pulse bruchid</name>
    <dbReference type="NCBI Taxonomy" id="64391"/>
    <lineage>
        <taxon>Eukaryota</taxon>
        <taxon>Metazoa</taxon>
        <taxon>Ecdysozoa</taxon>
        <taxon>Arthropoda</taxon>
        <taxon>Hexapoda</taxon>
        <taxon>Insecta</taxon>
        <taxon>Pterygota</taxon>
        <taxon>Neoptera</taxon>
        <taxon>Endopterygota</taxon>
        <taxon>Coleoptera</taxon>
        <taxon>Polyphaga</taxon>
        <taxon>Cucujiformia</taxon>
        <taxon>Chrysomeloidea</taxon>
        <taxon>Chrysomelidae</taxon>
        <taxon>Bruchinae</taxon>
        <taxon>Bruchini</taxon>
        <taxon>Callosobruchus</taxon>
    </lineage>
</organism>
<feature type="chain" id="PRO_5024830033" description="Saposin B-type domain-containing protein" evidence="3">
    <location>
        <begin position="19"/>
        <end position="187"/>
    </location>
</feature>
<dbReference type="EMBL" id="CAACVG010004681">
    <property type="protein sequence ID" value="VEN38573.1"/>
    <property type="molecule type" value="Genomic_DNA"/>
</dbReference>
<evidence type="ECO:0000256" key="3">
    <source>
        <dbReference type="SAM" id="SignalP"/>
    </source>
</evidence>
<evidence type="ECO:0000313" key="5">
    <source>
        <dbReference type="EMBL" id="VEN38573.1"/>
    </source>
</evidence>
<dbReference type="Pfam" id="PF11938">
    <property type="entry name" value="DUF3456"/>
    <property type="match status" value="1"/>
</dbReference>
<accession>A0A653BSN3</accession>
<comment type="similarity">
    <text evidence="1">Belongs to the canopy family.</text>
</comment>
<feature type="domain" description="Saposin B-type" evidence="4">
    <location>
        <begin position="30"/>
        <end position="182"/>
    </location>
</feature>
<sequence>MLVPWLVIISFQYFHVNAQSFAADTKINPKELKCLVCEKTVFEIDKAISKISPDKMIEVGGFRLDEEGNYHHKTVPQSKSELALSDVMETICDKMDNYIRALWKENGTLTLLSMTNEAGFMNPSWSDVDIIQDDDLNKSLKYNCESIIEEYEEKLIEYYLDGREDIAKELCMQYTKFCPTKEPKEEL</sequence>
<keyword evidence="3" id="KW-0732">Signal</keyword>
<evidence type="ECO:0000313" key="6">
    <source>
        <dbReference type="Proteomes" id="UP000410492"/>
    </source>
</evidence>
<dbReference type="InterPro" id="IPR042415">
    <property type="entry name" value="CNPY"/>
</dbReference>
<dbReference type="PROSITE" id="PS50015">
    <property type="entry name" value="SAP_B"/>
    <property type="match status" value="1"/>
</dbReference>
<dbReference type="OrthoDB" id="192915at2759"/>
<dbReference type="Proteomes" id="UP000410492">
    <property type="component" value="Unassembled WGS sequence"/>
</dbReference>